<feature type="domain" description="HTH cro/C1-type" evidence="2">
    <location>
        <begin position="85"/>
        <end position="138"/>
    </location>
</feature>
<dbReference type="SUPFAM" id="SSF47413">
    <property type="entry name" value="lambda repressor-like DNA-binding domains"/>
    <property type="match status" value="2"/>
</dbReference>
<accession>F1TE95</accession>
<reference evidence="3" key="1">
    <citation type="submission" date="2009-07" db="EMBL/GenBank/DDBJ databases">
        <authorList>
            <consortium name="US DOE Joint Genome Institute (JGI-PGF)"/>
            <person name="Lucas S."/>
            <person name="Copeland A."/>
            <person name="Lapidus A."/>
            <person name="Glavina del Rio T."/>
            <person name="Tice H."/>
            <person name="Bruce D."/>
            <person name="Goodwin L."/>
            <person name="Pitluck S."/>
            <person name="Larimer F."/>
            <person name="Land M.L."/>
            <person name="Mouttaki H."/>
            <person name="He Z."/>
            <person name="Zhou J."/>
            <person name="Hemme C.L."/>
        </authorList>
    </citation>
    <scope>NUCLEOTIDE SEQUENCE [LARGE SCALE GENOMIC DNA]</scope>
    <source>
        <strain evidence="3">DSM 2782</strain>
    </source>
</reference>
<dbReference type="OrthoDB" id="9815852at2"/>
<feature type="domain" description="HTH cro/C1-type" evidence="2">
    <location>
        <begin position="6"/>
        <end position="61"/>
    </location>
</feature>
<protein>
    <submittedName>
        <fullName evidence="3">Helix-turn-helix domain protein</fullName>
    </submittedName>
</protein>
<dbReference type="EMBL" id="ACXX02000009">
    <property type="protein sequence ID" value="EGD47061.1"/>
    <property type="molecule type" value="Genomic_DNA"/>
</dbReference>
<gene>
    <name evidence="3" type="ORF">Cpap_1453</name>
</gene>
<dbReference type="CDD" id="cd00093">
    <property type="entry name" value="HTH_XRE"/>
    <property type="match status" value="2"/>
</dbReference>
<evidence type="ECO:0000259" key="2">
    <source>
        <dbReference type="PROSITE" id="PS50943"/>
    </source>
</evidence>
<dbReference type="Gene3D" id="1.10.260.40">
    <property type="entry name" value="lambda repressor-like DNA-binding domains"/>
    <property type="match status" value="2"/>
</dbReference>
<reference evidence="3" key="2">
    <citation type="submission" date="2011-01" db="EMBL/GenBank/DDBJ databases">
        <title>The Non-contiguous Finished genome of Clostridium papyrosolvens.</title>
        <authorList>
            <person name="Lucas S."/>
            <person name="Copeland A."/>
            <person name="Lapidus A."/>
            <person name="Cheng J.-F."/>
            <person name="Goodwin L."/>
            <person name="Pitluck S."/>
            <person name="Misra M."/>
            <person name="Chertkov O."/>
            <person name="Detter J.C."/>
            <person name="Han C."/>
            <person name="Tapia R."/>
            <person name="Land M."/>
            <person name="Hauser L."/>
            <person name="Kyrpides N."/>
            <person name="Ivanova N."/>
            <person name="Pagani I."/>
            <person name="Mouttaki H."/>
            <person name="He Z."/>
            <person name="Zhou J."/>
            <person name="Hemme C.L."/>
            <person name="Woyke T."/>
        </authorList>
    </citation>
    <scope>NUCLEOTIDE SEQUENCE [LARGE SCALE GENOMIC DNA]</scope>
    <source>
        <strain evidence="3">DSM 2782</strain>
    </source>
</reference>
<dbReference type="PANTHER" id="PTHR46558:SF11">
    <property type="entry name" value="HTH-TYPE TRANSCRIPTIONAL REGULATOR XRE"/>
    <property type="match status" value="1"/>
</dbReference>
<sequence>MFSRRLALLMEKFNLKPADLANELGVTPSAISKLLAEEGRYPSIENLKKLRRIFNVSIDYLLGCDIEDINDMLNTVDVTYIASAIKELRRTMNLSQKEFALYNDLKVKEIKDIEDGKSVDINTINQIANLSGVSIYKLLGQNQPYSEDNTEKNKLIKFAANLDNREFMNIAIRIKNSGIPLDNIIIARKL</sequence>
<proteinExistence type="predicted"/>
<dbReference type="RefSeq" id="WP_004620035.1">
    <property type="nucleotide sequence ID" value="NZ_ACXX02000009.1"/>
</dbReference>
<dbReference type="GO" id="GO:0003677">
    <property type="term" value="F:DNA binding"/>
    <property type="evidence" value="ECO:0007669"/>
    <property type="project" value="UniProtKB-KW"/>
</dbReference>
<keyword evidence="1" id="KW-0238">DNA-binding</keyword>
<evidence type="ECO:0000256" key="1">
    <source>
        <dbReference type="ARBA" id="ARBA00023125"/>
    </source>
</evidence>
<dbReference type="Proteomes" id="UP000003860">
    <property type="component" value="Unassembled WGS sequence"/>
</dbReference>
<name>F1TE95_9FIRM</name>
<dbReference type="AlphaFoldDB" id="F1TE95"/>
<organism evidence="3 4">
    <name type="scientific">Ruminiclostridium papyrosolvens DSM 2782</name>
    <dbReference type="NCBI Taxonomy" id="588581"/>
    <lineage>
        <taxon>Bacteria</taxon>
        <taxon>Bacillati</taxon>
        <taxon>Bacillota</taxon>
        <taxon>Clostridia</taxon>
        <taxon>Eubacteriales</taxon>
        <taxon>Oscillospiraceae</taxon>
        <taxon>Ruminiclostridium</taxon>
    </lineage>
</organism>
<dbReference type="STRING" id="588581.Cpap_1453"/>
<evidence type="ECO:0000313" key="3">
    <source>
        <dbReference type="EMBL" id="EGD47061.1"/>
    </source>
</evidence>
<dbReference type="InterPro" id="IPR001387">
    <property type="entry name" value="Cro/C1-type_HTH"/>
</dbReference>
<dbReference type="InterPro" id="IPR010982">
    <property type="entry name" value="Lambda_DNA-bd_dom_sf"/>
</dbReference>
<dbReference type="PROSITE" id="PS50943">
    <property type="entry name" value="HTH_CROC1"/>
    <property type="match status" value="2"/>
</dbReference>
<dbReference type="Pfam" id="PF01381">
    <property type="entry name" value="HTH_3"/>
    <property type="match status" value="1"/>
</dbReference>
<dbReference type="PANTHER" id="PTHR46558">
    <property type="entry name" value="TRACRIPTIONAL REGULATORY PROTEIN-RELATED-RELATED"/>
    <property type="match status" value="1"/>
</dbReference>
<keyword evidence="4" id="KW-1185">Reference proteome</keyword>
<dbReference type="SMART" id="SM00530">
    <property type="entry name" value="HTH_XRE"/>
    <property type="match status" value="2"/>
</dbReference>
<evidence type="ECO:0000313" key="4">
    <source>
        <dbReference type="Proteomes" id="UP000003860"/>
    </source>
</evidence>
<comment type="caution">
    <text evidence="3">The sequence shown here is derived from an EMBL/GenBank/DDBJ whole genome shotgun (WGS) entry which is preliminary data.</text>
</comment>